<evidence type="ECO:0000259" key="5">
    <source>
        <dbReference type="Pfam" id="PF24391"/>
    </source>
</evidence>
<keyword evidence="3 6" id="KW-0067">ATP-binding</keyword>
<evidence type="ECO:0000256" key="2">
    <source>
        <dbReference type="ARBA" id="ARBA00022741"/>
    </source>
</evidence>
<organism evidence="6 7">
    <name type="scientific">Hymenobacter sublimis</name>
    <dbReference type="NCBI Taxonomy" id="2933777"/>
    <lineage>
        <taxon>Bacteria</taxon>
        <taxon>Pseudomonadati</taxon>
        <taxon>Bacteroidota</taxon>
        <taxon>Cytophagia</taxon>
        <taxon>Cytophagales</taxon>
        <taxon>Hymenobacteraceae</taxon>
        <taxon>Hymenobacter</taxon>
    </lineage>
</organism>
<evidence type="ECO:0000313" key="6">
    <source>
        <dbReference type="EMBL" id="UPL48521.1"/>
    </source>
</evidence>
<comment type="similarity">
    <text evidence="1">Belongs to the heat shock protein 90 family.</text>
</comment>
<dbReference type="EMBL" id="CP095848">
    <property type="protein sequence ID" value="UPL48521.1"/>
    <property type="molecule type" value="Genomic_DNA"/>
</dbReference>
<keyword evidence="4" id="KW-0143">Chaperone</keyword>
<evidence type="ECO:0000256" key="1">
    <source>
        <dbReference type="ARBA" id="ARBA00008239"/>
    </source>
</evidence>
<evidence type="ECO:0000256" key="3">
    <source>
        <dbReference type="ARBA" id="ARBA00022840"/>
    </source>
</evidence>
<feature type="domain" description="HD-CE" evidence="5">
    <location>
        <begin position="42"/>
        <end position="320"/>
    </location>
</feature>
<evidence type="ECO:0000313" key="7">
    <source>
        <dbReference type="Proteomes" id="UP000829647"/>
    </source>
</evidence>
<reference evidence="6 7" key="1">
    <citation type="submission" date="2022-04" db="EMBL/GenBank/DDBJ databases">
        <title>Hymenobacter sp. isolated from the air.</title>
        <authorList>
            <person name="Won M."/>
            <person name="Lee C.-M."/>
            <person name="Woen H.-Y."/>
            <person name="Kwon S.-W."/>
        </authorList>
    </citation>
    <scope>NUCLEOTIDE SEQUENCE [LARGE SCALE GENOMIC DNA]</scope>
    <source>
        <strain evidence="7">5516 S-25</strain>
    </source>
</reference>
<dbReference type="InterPro" id="IPR036890">
    <property type="entry name" value="HATPase_C_sf"/>
</dbReference>
<dbReference type="Pfam" id="PF13589">
    <property type="entry name" value="HATPase_c_3"/>
    <property type="match status" value="1"/>
</dbReference>
<dbReference type="Gene3D" id="3.30.565.10">
    <property type="entry name" value="Histidine kinase-like ATPase, C-terminal domain"/>
    <property type="match status" value="1"/>
</dbReference>
<evidence type="ECO:0000256" key="4">
    <source>
        <dbReference type="ARBA" id="ARBA00023186"/>
    </source>
</evidence>
<gene>
    <name evidence="6" type="ORF">MWH26_15170</name>
</gene>
<dbReference type="GO" id="GO:0005524">
    <property type="term" value="F:ATP binding"/>
    <property type="evidence" value="ECO:0007669"/>
    <property type="project" value="UniProtKB-KW"/>
</dbReference>
<keyword evidence="7" id="KW-1185">Reference proteome</keyword>
<dbReference type="RefSeq" id="WP_247974929.1">
    <property type="nucleotide sequence ID" value="NZ_CP095848.1"/>
</dbReference>
<dbReference type="Proteomes" id="UP000829647">
    <property type="component" value="Chromosome"/>
</dbReference>
<dbReference type="InterPro" id="IPR020575">
    <property type="entry name" value="Hsp90_N"/>
</dbReference>
<dbReference type="InterPro" id="IPR001404">
    <property type="entry name" value="Hsp90_fam"/>
</dbReference>
<dbReference type="PRINTS" id="PR00775">
    <property type="entry name" value="HEATSHOCK90"/>
</dbReference>
<dbReference type="SUPFAM" id="SSF55874">
    <property type="entry name" value="ATPase domain of HSP90 chaperone/DNA topoisomerase II/histidine kinase"/>
    <property type="match status" value="1"/>
</dbReference>
<accession>A0ABY4J9L4</accession>
<dbReference type="PANTHER" id="PTHR11528">
    <property type="entry name" value="HEAT SHOCK PROTEIN 90 FAMILY MEMBER"/>
    <property type="match status" value="1"/>
</dbReference>
<keyword evidence="2" id="KW-0547">Nucleotide-binding</keyword>
<name>A0ABY4J9L4_9BACT</name>
<sequence length="1025" mass="116975">MTKAELKAKEAINLPAFQGIDLNHIKSKVTQILSLIGRESIFNEYTKHDISHINSVLESLDWIIPKETADKMTDGEWLMIVLSIYFHDLGMIVTKEEYDNRNKSNFPSFKEALLTSSNLELVSKINKMEKDEKEKFLYQEFVRHKHAERVKAWIAGNPSNLLGCSSGAIEEIGSMLSNLDQKFKKDLGIICESHHLDDLNDFSKYKTSYRYGNNPQEKVNLHYCAIILRTADLLHITSDRTPSTELRLINPSDPKSQVEWSKQRAVSAVAPKLQVNKEGDIDPSLPSHTIEVTAYFQGEDGAKGFFGLISYIGYANHELKKSYDWVKKASKQQGTHDYIFPWNDIDDSGIETEGFERKLFEFKLDQSKILQLLVGHTLYNDSTVVLRELIQNSIDAIRLQGYIQDKANDQSYKGKVEIKWNNKSRLLSFLDNGTGMTQEIIENHLLKVGSSRYQSEEFAKDFPGFTPISRFGIGILTCFMIADNIVIVTNSSNSDEVSAKKLTIKNVGGKYLLQHISQEESQQWVNSHGTFIQLEVRQDVKMDDLEKNIKKWILFPPCEMNLSIDNEESITIGYQSPAHAIESYLTDLGYEVDGKNIKVAQDTINDIDIAFGLSYSDKFNEWSFLTQTRQNSKLSSPVGTCIEGVRVEFDSPGYIGKNLVSVVNASGKHAPKTNVARSNIEANSERNEFLRNIYQLYLNHVENEIINIQKGTDFSLTWALNEAPILLAPIVRANDSDNTRPADKSVLFDELEKAKILLIEQSFERKIASINDVKALDHIWIIDCDLFRSAESLIKEIKSAPPLTSLVKTLYNGKDEKIKHIDNLLCSFRRIDSISEHALKGRTISHVKIFPVERRVDVCWSFKGEDNWILINSKAKKRRNYDDLDKRNYYLQIGDVEIDGKHDETFVEFFGNILILSGSPVHDFVLSVYNKLNLGVNDEDDAIMSLLVDVVGRFLHSGDVSKSNLEKWAKQLFDHYFAQNSTSITPEVFWKKIDKDAFTQVLVDNNWKTFSPASWKRDKSEYQYV</sequence>
<protein>
    <submittedName>
        <fullName evidence="6">ATP-binding protein</fullName>
    </submittedName>
</protein>
<proteinExistence type="inferred from homology"/>
<dbReference type="SUPFAM" id="SSF109604">
    <property type="entry name" value="HD-domain/PDEase-like"/>
    <property type="match status" value="1"/>
</dbReference>
<dbReference type="Pfam" id="PF24391">
    <property type="entry name" value="HD-CE"/>
    <property type="match status" value="1"/>
</dbReference>
<dbReference type="InterPro" id="IPR056471">
    <property type="entry name" value="HD-CE"/>
</dbReference>